<keyword evidence="2" id="KW-1185">Reference proteome</keyword>
<accession>A0A8S1RUC8</accession>
<reference evidence="1" key="1">
    <citation type="submission" date="2021-01" db="EMBL/GenBank/DDBJ databases">
        <authorList>
            <consortium name="Genoscope - CEA"/>
            <person name="William W."/>
        </authorList>
    </citation>
    <scope>NUCLEOTIDE SEQUENCE</scope>
</reference>
<evidence type="ECO:0000313" key="2">
    <source>
        <dbReference type="Proteomes" id="UP000692954"/>
    </source>
</evidence>
<protein>
    <submittedName>
        <fullName evidence="1">Uncharacterized protein</fullName>
    </submittedName>
</protein>
<name>A0A8S1RUC8_9CILI</name>
<sequence>MKIVVVFLLNYQILKDRKLQTILELIKVFLWRNIVDISFIEVNPEMEAMIKGLRFNNKLEIFGNKQLFTTFIVDYFIFNNQFINKTVRMKNKGFAIIWQFKNQINTQFYDSARNLVLQTTIVDVLYSGQLEEAITTTQLALSKQFIFLLLLKLNLLLLQYTYNLQAFKIISRQTDKQLNCFHSDSLFKYLIIHNLEESMPYQTLRQINISQF</sequence>
<dbReference type="EMBL" id="CAJJDN010000261">
    <property type="protein sequence ID" value="CAD8130074.1"/>
    <property type="molecule type" value="Genomic_DNA"/>
</dbReference>
<organism evidence="1 2">
    <name type="scientific">Paramecium sonneborni</name>
    <dbReference type="NCBI Taxonomy" id="65129"/>
    <lineage>
        <taxon>Eukaryota</taxon>
        <taxon>Sar</taxon>
        <taxon>Alveolata</taxon>
        <taxon>Ciliophora</taxon>
        <taxon>Intramacronucleata</taxon>
        <taxon>Oligohymenophorea</taxon>
        <taxon>Peniculida</taxon>
        <taxon>Parameciidae</taxon>
        <taxon>Paramecium</taxon>
    </lineage>
</organism>
<dbReference type="AlphaFoldDB" id="A0A8S1RUC8"/>
<gene>
    <name evidence="1" type="ORF">PSON_ATCC_30995.1.T2610001</name>
</gene>
<evidence type="ECO:0000313" key="1">
    <source>
        <dbReference type="EMBL" id="CAD8130074.1"/>
    </source>
</evidence>
<dbReference type="Proteomes" id="UP000692954">
    <property type="component" value="Unassembled WGS sequence"/>
</dbReference>
<comment type="caution">
    <text evidence="1">The sequence shown here is derived from an EMBL/GenBank/DDBJ whole genome shotgun (WGS) entry which is preliminary data.</text>
</comment>
<proteinExistence type="predicted"/>